<dbReference type="PROSITE" id="PS50878">
    <property type="entry name" value="RT_POL"/>
    <property type="match status" value="1"/>
</dbReference>
<dbReference type="InterPro" id="IPR000477">
    <property type="entry name" value="RT_dom"/>
</dbReference>
<dbReference type="AlphaFoldDB" id="I1CKJ6"/>
<dbReference type="GeneID" id="93620652"/>
<accession>I1CKJ6</accession>
<dbReference type="RefSeq" id="XP_067524372.1">
    <property type="nucleotide sequence ID" value="XM_067668271.1"/>
</dbReference>
<evidence type="ECO:0000313" key="2">
    <source>
        <dbReference type="EMBL" id="EIE88976.1"/>
    </source>
</evidence>
<dbReference type="OMA" id="NINWEAT"/>
<evidence type="ECO:0000313" key="3">
    <source>
        <dbReference type="Proteomes" id="UP000009138"/>
    </source>
</evidence>
<dbReference type="PANTHER" id="PTHR31635:SF196">
    <property type="entry name" value="REVERSE TRANSCRIPTASE DOMAIN-CONTAINING PROTEIN-RELATED"/>
    <property type="match status" value="1"/>
</dbReference>
<dbReference type="CDD" id="cd01650">
    <property type="entry name" value="RT_nLTR_like"/>
    <property type="match status" value="1"/>
</dbReference>
<gene>
    <name evidence="2" type="ORF">RO3G_13687</name>
</gene>
<evidence type="ECO:0000259" key="1">
    <source>
        <dbReference type="PROSITE" id="PS50878"/>
    </source>
</evidence>
<dbReference type="OrthoDB" id="2426083at2759"/>
<dbReference type="eggNOG" id="KOG1075">
    <property type="taxonomic scope" value="Eukaryota"/>
</dbReference>
<organism evidence="2 3">
    <name type="scientific">Rhizopus delemar (strain RA 99-880 / ATCC MYA-4621 / FGSC 9543 / NRRL 43880)</name>
    <name type="common">Mucormycosis agent</name>
    <name type="synonym">Rhizopus arrhizus var. delemar</name>
    <dbReference type="NCBI Taxonomy" id="246409"/>
    <lineage>
        <taxon>Eukaryota</taxon>
        <taxon>Fungi</taxon>
        <taxon>Fungi incertae sedis</taxon>
        <taxon>Mucoromycota</taxon>
        <taxon>Mucoromycotina</taxon>
        <taxon>Mucoromycetes</taxon>
        <taxon>Mucorales</taxon>
        <taxon>Mucorineae</taxon>
        <taxon>Rhizopodaceae</taxon>
        <taxon>Rhizopus</taxon>
    </lineage>
</organism>
<dbReference type="InterPro" id="IPR043502">
    <property type="entry name" value="DNA/RNA_pol_sf"/>
</dbReference>
<name>I1CKJ6_RHIO9</name>
<dbReference type="VEuPathDB" id="FungiDB:RO3G_13687"/>
<dbReference type="InParanoid" id="I1CKJ6"/>
<dbReference type="PANTHER" id="PTHR31635">
    <property type="entry name" value="REVERSE TRANSCRIPTASE DOMAIN-CONTAINING PROTEIN-RELATED"/>
    <property type="match status" value="1"/>
</dbReference>
<proteinExistence type="predicted"/>
<dbReference type="Pfam" id="PF00078">
    <property type="entry name" value="RVT_1"/>
    <property type="match status" value="1"/>
</dbReference>
<dbReference type="STRING" id="246409.I1CKJ6"/>
<dbReference type="EMBL" id="CH476743">
    <property type="protein sequence ID" value="EIE88976.1"/>
    <property type="molecule type" value="Genomic_DNA"/>
</dbReference>
<dbReference type="Proteomes" id="UP000009138">
    <property type="component" value="Unassembled WGS sequence"/>
</dbReference>
<reference evidence="2 3" key="1">
    <citation type="journal article" date="2009" name="PLoS Genet.">
        <title>Genomic analysis of the basal lineage fungus Rhizopus oryzae reveals a whole-genome duplication.</title>
        <authorList>
            <person name="Ma L.-J."/>
            <person name="Ibrahim A.S."/>
            <person name="Skory C."/>
            <person name="Grabherr M.G."/>
            <person name="Burger G."/>
            <person name="Butler M."/>
            <person name="Elias M."/>
            <person name="Idnurm A."/>
            <person name="Lang B.F."/>
            <person name="Sone T."/>
            <person name="Abe A."/>
            <person name="Calvo S.E."/>
            <person name="Corrochano L.M."/>
            <person name="Engels R."/>
            <person name="Fu J."/>
            <person name="Hansberg W."/>
            <person name="Kim J.-M."/>
            <person name="Kodira C.D."/>
            <person name="Koehrsen M.J."/>
            <person name="Liu B."/>
            <person name="Miranda-Saavedra D."/>
            <person name="O'Leary S."/>
            <person name="Ortiz-Castellanos L."/>
            <person name="Poulter R."/>
            <person name="Rodriguez-Romero J."/>
            <person name="Ruiz-Herrera J."/>
            <person name="Shen Y.-Q."/>
            <person name="Zeng Q."/>
            <person name="Galagan J."/>
            <person name="Birren B.W."/>
            <person name="Cuomo C.A."/>
            <person name="Wickes B.L."/>
        </authorList>
    </citation>
    <scope>NUCLEOTIDE SEQUENCE [LARGE SCALE GENOMIC DNA]</scope>
    <source>
        <strain evidence="3">RA 99-880 / ATCC MYA-4621 / FGSC 9543 / NRRL 43880</strain>
    </source>
</reference>
<keyword evidence="3" id="KW-1185">Reference proteome</keyword>
<dbReference type="SUPFAM" id="SSF56672">
    <property type="entry name" value="DNA/RNA polymerases"/>
    <property type="match status" value="1"/>
</dbReference>
<feature type="domain" description="Reverse transcriptase" evidence="1">
    <location>
        <begin position="60"/>
        <end position="354"/>
    </location>
</feature>
<sequence length="460" mass="50890">MLDAASTFYAALHSPDPVDHDAIESLLSDLPSSLRLSSIGQNPLSSPIDFDDILEGVSRCPSRSSPDTDGLPYELLCLIITHPECRDITLANWRPISLINTDAKVFTRILSARIISCVDDLTTLYQSGFLRDRFIADNAMLMKLVMDYAKFTNSKAFGLLLNQEKAYDQAHPDYLQKALTHFGFPPSFVQSVLGLFFGAQLRLNINGFLSNPVHQRWGLRQGDPLSLMFFNLAFEPLLRKILNEPLYNGFSTPRAPPSCISGDHLQPIKLLAYADDVLCLLKDPSDLTKLQTHLNTYSQASNAKFNFQNTEALSLSGSQITLLSIWHGPLLSNRISRWHDCHSANPVIYLGYLLYTSTAQLDSYLAGLLRKINTACVLHSHRSLSVRGRVTIVNSLILSKLWHALRVTSAPRASLEKASSVIGAFLTRGMLPLISMATLCLPRTLGGLGVLDPVIQQNAL</sequence>
<protein>
    <recommendedName>
        <fullName evidence="1">Reverse transcriptase domain-containing protein</fullName>
    </recommendedName>
</protein>